<evidence type="ECO:0000313" key="2">
    <source>
        <dbReference type="EMBL" id="MEQ2202768.1"/>
    </source>
</evidence>
<dbReference type="Pfam" id="PF14918">
    <property type="entry name" value="MTBP_N"/>
    <property type="match status" value="1"/>
</dbReference>
<comment type="caution">
    <text evidence="2">The sequence shown here is derived from an EMBL/GenBank/DDBJ whole genome shotgun (WGS) entry which is preliminary data.</text>
</comment>
<sequence>LEPLNSIYKRLLEISAQESGKRISEFPGKTVYNYGLHQLTDQLPPPGKPEQTTEHSFFRFSTFMILQCWWEKVASCLNAGLIEPADLLNWIDHRELWRGGLVIREKKVSVGIFQSSLSDSRFVLFVKEM</sequence>
<evidence type="ECO:0000259" key="1">
    <source>
        <dbReference type="Pfam" id="PF14918"/>
    </source>
</evidence>
<proteinExistence type="predicted"/>
<protein>
    <recommendedName>
        <fullName evidence="1">DM2 domain-containing protein</fullName>
    </recommendedName>
</protein>
<evidence type="ECO:0000313" key="3">
    <source>
        <dbReference type="Proteomes" id="UP001434883"/>
    </source>
</evidence>
<accession>A0ABV0R586</accession>
<dbReference type="Proteomes" id="UP001434883">
    <property type="component" value="Unassembled WGS sequence"/>
</dbReference>
<dbReference type="InterPro" id="IPR029421">
    <property type="entry name" value="MTBP_N"/>
</dbReference>
<gene>
    <name evidence="2" type="ORF">XENOCAPTIV_015078</name>
</gene>
<keyword evidence="3" id="KW-1185">Reference proteome</keyword>
<dbReference type="EMBL" id="JAHRIN010033920">
    <property type="protein sequence ID" value="MEQ2202768.1"/>
    <property type="molecule type" value="Genomic_DNA"/>
</dbReference>
<feature type="non-terminal residue" evidence="2">
    <location>
        <position position="1"/>
    </location>
</feature>
<reference evidence="2 3" key="1">
    <citation type="submission" date="2021-06" db="EMBL/GenBank/DDBJ databases">
        <authorList>
            <person name="Palmer J.M."/>
        </authorList>
    </citation>
    <scope>NUCLEOTIDE SEQUENCE [LARGE SCALE GENOMIC DNA]</scope>
    <source>
        <strain evidence="2 3">XC_2019</strain>
        <tissue evidence="2">Muscle</tissue>
    </source>
</reference>
<name>A0ABV0R586_9TELE</name>
<feature type="domain" description="DM2" evidence="1">
    <location>
        <begin position="69"/>
        <end position="110"/>
    </location>
</feature>
<organism evidence="2 3">
    <name type="scientific">Xenoophorus captivus</name>
    <dbReference type="NCBI Taxonomy" id="1517983"/>
    <lineage>
        <taxon>Eukaryota</taxon>
        <taxon>Metazoa</taxon>
        <taxon>Chordata</taxon>
        <taxon>Craniata</taxon>
        <taxon>Vertebrata</taxon>
        <taxon>Euteleostomi</taxon>
        <taxon>Actinopterygii</taxon>
        <taxon>Neopterygii</taxon>
        <taxon>Teleostei</taxon>
        <taxon>Neoteleostei</taxon>
        <taxon>Acanthomorphata</taxon>
        <taxon>Ovalentaria</taxon>
        <taxon>Atherinomorphae</taxon>
        <taxon>Cyprinodontiformes</taxon>
        <taxon>Goodeidae</taxon>
        <taxon>Xenoophorus</taxon>
    </lineage>
</organism>